<dbReference type="GO" id="GO:0016973">
    <property type="term" value="P:poly(A)+ mRNA export from nucleus"/>
    <property type="evidence" value="ECO:0007669"/>
    <property type="project" value="TreeGrafter"/>
</dbReference>
<dbReference type="STRING" id="1071382.H2ARW0"/>
<proteinExistence type="predicted"/>
<dbReference type="Proteomes" id="UP000005220">
    <property type="component" value="Chromosome 3"/>
</dbReference>
<dbReference type="GO" id="GO:0006283">
    <property type="term" value="P:transcription-coupled nucleotide-excision repair"/>
    <property type="evidence" value="ECO:0007669"/>
    <property type="project" value="EnsemblFungi"/>
</dbReference>
<dbReference type="GeneID" id="13885029"/>
<sequence length="464" mass="54008">MQQALAGLFQQIRASNYDVLSIDLKKNGSLISSLQNELQRFDNRELDKLVESQNFHNGKWTRFNIMILSFLKFSRDVDPWSTWENVDIIFNFYSDLNNCLLNDSYPIDKLIEVFLSITEFIIPFATTLDENYVLLGTRQYQFLSHTSSIISKLFNSIKPHSEANTNGNVLQGKQAILLYLVNKLNNIYFKIDSPQLCSNIFKNFKPKSSIENFSEYPLTQRIEYRYLLGKYYLTNARITNSFVQLNSAFDLLCSAYNLLGYNVHPSIKKNALKILRYLIPAGLIMGKLPNFKLIEALDLQLASSYIKLAHYIREGNIKGLNLWLQHNERDLSHRYLLIIFLEKLPMIAYRYLVRKTIMEWSISQNLNRLPFDVLERMMKLSIGDDSDRPDLNKISIYNGIHNYKNVENVLVTLINLGYLRGNCYPLLKVCVFQKTQNINDVLPPIDERILAMFPLNSEDAWLDN</sequence>
<name>H2ARW0_KAZAF</name>
<dbReference type="KEGG" id="kaf:KAFR_0C01150"/>
<dbReference type="HOGENOM" id="CLU_048936_0_0_1"/>
<dbReference type="GO" id="GO:0003723">
    <property type="term" value="F:RNA binding"/>
    <property type="evidence" value="ECO:0007669"/>
    <property type="project" value="EnsemblFungi"/>
</dbReference>
<evidence type="ECO:0000313" key="1">
    <source>
        <dbReference type="EMBL" id="CCF57110.1"/>
    </source>
</evidence>
<dbReference type="FunCoup" id="H2ARW0">
    <property type="interactions" value="132"/>
</dbReference>
<dbReference type="GO" id="GO:0003690">
    <property type="term" value="F:double-stranded DNA binding"/>
    <property type="evidence" value="ECO:0007669"/>
    <property type="project" value="EnsemblFungi"/>
</dbReference>
<dbReference type="PANTHER" id="PTHR12732">
    <property type="entry name" value="UNCHARACTERIZED PROTEASOME COMPONENT REGION PCI-CONTAINING"/>
    <property type="match status" value="1"/>
</dbReference>
<dbReference type="EMBL" id="HE650823">
    <property type="protein sequence ID" value="CCF57110.1"/>
    <property type="molecule type" value="Genomic_DNA"/>
</dbReference>
<protein>
    <submittedName>
        <fullName evidence="1">Uncharacterized protein</fullName>
    </submittedName>
</protein>
<dbReference type="GO" id="GO:0070390">
    <property type="term" value="C:transcription export complex 2"/>
    <property type="evidence" value="ECO:0007669"/>
    <property type="project" value="EnsemblFungi"/>
</dbReference>
<dbReference type="GO" id="GO:0000973">
    <property type="term" value="P:post-transcriptional tethering of RNA polymerase II gene DNA at nuclear periphery"/>
    <property type="evidence" value="ECO:0007669"/>
    <property type="project" value="EnsemblFungi"/>
</dbReference>
<dbReference type="GO" id="GO:0031124">
    <property type="term" value="P:mRNA 3'-end processing"/>
    <property type="evidence" value="ECO:0007669"/>
    <property type="project" value="EnsemblFungi"/>
</dbReference>
<reference evidence="1 2" key="1">
    <citation type="journal article" date="2011" name="Proc. Natl. Acad. Sci. U.S.A.">
        <title>Evolutionary erosion of yeast sex chromosomes by mating-type switching accidents.</title>
        <authorList>
            <person name="Gordon J.L."/>
            <person name="Armisen D."/>
            <person name="Proux-Wera E."/>
            <person name="Oheigeartaigh S.S."/>
            <person name="Byrne K.P."/>
            <person name="Wolfe K.H."/>
        </authorList>
    </citation>
    <scope>NUCLEOTIDE SEQUENCE [LARGE SCALE GENOMIC DNA]</scope>
    <source>
        <strain evidence="2">ATCC 22294 / BCRC 22015 / CBS 2517 / CECT 1963 / NBRC 1671 / NRRL Y-8276</strain>
    </source>
</reference>
<keyword evidence="2" id="KW-1185">Reference proteome</keyword>
<dbReference type="GO" id="GO:0006368">
    <property type="term" value="P:transcription elongation by RNA polymerase II"/>
    <property type="evidence" value="ECO:0007669"/>
    <property type="project" value="EnsemblFungi"/>
</dbReference>
<dbReference type="GO" id="GO:0005635">
    <property type="term" value="C:nuclear envelope"/>
    <property type="evidence" value="ECO:0007669"/>
    <property type="project" value="EnsemblFungi"/>
</dbReference>
<dbReference type="GO" id="GO:0071028">
    <property type="term" value="P:nuclear mRNA surveillance"/>
    <property type="evidence" value="ECO:0007669"/>
    <property type="project" value="EnsemblFungi"/>
</dbReference>
<dbReference type="AlphaFoldDB" id="H2ARW0"/>
<dbReference type="InParanoid" id="H2ARW0"/>
<dbReference type="InterPro" id="IPR045114">
    <property type="entry name" value="Csn12-like"/>
</dbReference>
<dbReference type="OrthoDB" id="5404651at2759"/>
<gene>
    <name evidence="1" type="primary">KAFR0C01150</name>
    <name evidence="1" type="ORF">KAFR_0C01150</name>
</gene>
<dbReference type="PANTHER" id="PTHR12732:SF8">
    <property type="entry name" value="NUCLEAR MRNA EXPORT PROTEIN THP1"/>
    <property type="match status" value="1"/>
</dbReference>
<dbReference type="RefSeq" id="XP_003956245.1">
    <property type="nucleotide sequence ID" value="XM_003956196.1"/>
</dbReference>
<evidence type="ECO:0000313" key="2">
    <source>
        <dbReference type="Proteomes" id="UP000005220"/>
    </source>
</evidence>
<dbReference type="SMART" id="SM00753">
    <property type="entry name" value="PAM"/>
    <property type="match status" value="1"/>
</dbReference>
<accession>H2ARW0</accession>
<organism evidence="1 2">
    <name type="scientific">Kazachstania africana (strain ATCC 22294 / BCRC 22015 / CBS 2517 / CECT 1963 / NBRC 1671 / NRRL Y-8276)</name>
    <name type="common">Yeast</name>
    <name type="synonym">Kluyveromyces africanus</name>
    <dbReference type="NCBI Taxonomy" id="1071382"/>
    <lineage>
        <taxon>Eukaryota</taxon>
        <taxon>Fungi</taxon>
        <taxon>Dikarya</taxon>
        <taxon>Ascomycota</taxon>
        <taxon>Saccharomycotina</taxon>
        <taxon>Saccharomycetes</taxon>
        <taxon>Saccharomycetales</taxon>
        <taxon>Saccharomycetaceae</taxon>
        <taxon>Kazachstania</taxon>
    </lineage>
</organism>
<dbReference type="eggNOG" id="KOG2688">
    <property type="taxonomic scope" value="Eukaryota"/>
</dbReference>